<evidence type="ECO:0000313" key="2">
    <source>
        <dbReference type="EMBL" id="KAF7136985.1"/>
    </source>
</evidence>
<reference evidence="2" key="1">
    <citation type="submission" date="2020-06" db="EMBL/GenBank/DDBJ databases">
        <title>Draft genome sequences of strains closely related to Aspergillus parafelis and Aspergillus hiratsukae.</title>
        <authorList>
            <person name="Dos Santos R.A.C."/>
            <person name="Rivero-Menendez O."/>
            <person name="Steenwyk J.L."/>
            <person name="Mead M.E."/>
            <person name="Goldman G.H."/>
            <person name="Alastruey-Izquierdo A."/>
            <person name="Rokas A."/>
        </authorList>
    </citation>
    <scope>NUCLEOTIDE SEQUENCE</scope>
    <source>
        <strain evidence="2">CNM-CM5793</strain>
        <strain evidence="3">CNM-CM6106</strain>
    </source>
</reference>
<evidence type="ECO:0000256" key="1">
    <source>
        <dbReference type="SAM" id="MobiDB-lite"/>
    </source>
</evidence>
<dbReference type="Proteomes" id="UP000662466">
    <property type="component" value="Unassembled WGS sequence"/>
</dbReference>
<dbReference type="EMBL" id="JACBAD010001669">
    <property type="protein sequence ID" value="KAF7136985.1"/>
    <property type="molecule type" value="Genomic_DNA"/>
</dbReference>
<sequence>MYLSFRLNAETRSSKPERECLAAVRALAEVNGMVNAIIDQVLFDDPQEDAAIKAAKEAKVKRVLQVEMDLAEDLDALLEVDEECLETAREISDGVPFQGLSQKRSPANAILVPVYKTSPTAGPHRLEIELKSRADIERIFGLTRNLDVSSVFPPHAQLDVVADDIASMLRRFNNVVGKQEENEPLCRSRLDLTLITAIDMEKSRFQQFSIMRMICLRRDMGDPVDVSDSSTLIGDEIPPMRIMSFDVRHPPRVLEDHHVRFTQLVAEMKRTGGQIAVVSSPNILPSSPPPPLARRISGFPSYTILHTEIPNSLPPAPPAAVQGPSRAAPSEHCYRCLQAPPLRGCVELPFCTGYDGSGAKCIRCKGLHQPSQFFTASVLPNAQLVVDAQLALEATHPNVVDLAREAVAQAQYTKETTTALARATIRHGFIGGYATSLIGGMRVTRRVANVVGEAIHDVLAPSGEATHLGIYTTIRHDQLGIKGIAISATMVTTGPPGATRSHGGGVVPGLDGPADEDDSGVDEISSLSSAERSQSSSSLHDVESRHSDSSASTPDEWSRSEGEDQVNVMLVALLSTLTISQESESPSQMPVPPHTQSSALHAIKYVGQLGPWIGFEADTLQTFNSQLFHPSPISYISTGPLGNPLMEKHIHVGDEYGVQGRFNDRIGQALSLIARHQHSNFSFALPL</sequence>
<dbReference type="AlphaFoldDB" id="A0A8H6UK69"/>
<evidence type="ECO:0000313" key="4">
    <source>
        <dbReference type="Proteomes" id="UP000630445"/>
    </source>
</evidence>
<accession>A0A8H6UK69</accession>
<protein>
    <submittedName>
        <fullName evidence="2">Uncharacterized protein</fullName>
    </submittedName>
</protein>
<dbReference type="EMBL" id="JACBAF010001747">
    <property type="protein sequence ID" value="KAF7173549.1"/>
    <property type="molecule type" value="Genomic_DNA"/>
</dbReference>
<dbReference type="OrthoDB" id="4511056at2759"/>
<feature type="region of interest" description="Disordered" evidence="1">
    <location>
        <begin position="494"/>
        <end position="562"/>
    </location>
</feature>
<comment type="caution">
    <text evidence="2">The sequence shown here is derived from an EMBL/GenBank/DDBJ whole genome shotgun (WGS) entry which is preliminary data.</text>
</comment>
<evidence type="ECO:0000313" key="3">
    <source>
        <dbReference type="EMBL" id="KAF7173549.1"/>
    </source>
</evidence>
<proteinExistence type="predicted"/>
<name>A0A8H6UK69_9EURO</name>
<organism evidence="2 4">
    <name type="scientific">Aspergillus hiratsukae</name>
    <dbReference type="NCBI Taxonomy" id="1194566"/>
    <lineage>
        <taxon>Eukaryota</taxon>
        <taxon>Fungi</taxon>
        <taxon>Dikarya</taxon>
        <taxon>Ascomycota</taxon>
        <taxon>Pezizomycotina</taxon>
        <taxon>Eurotiomycetes</taxon>
        <taxon>Eurotiomycetidae</taxon>
        <taxon>Eurotiales</taxon>
        <taxon>Aspergillaceae</taxon>
        <taxon>Aspergillus</taxon>
        <taxon>Aspergillus subgen. Fumigati</taxon>
    </lineage>
</organism>
<feature type="compositionally biased region" description="Low complexity" evidence="1">
    <location>
        <begin position="525"/>
        <end position="538"/>
    </location>
</feature>
<dbReference type="Proteomes" id="UP000630445">
    <property type="component" value="Unassembled WGS sequence"/>
</dbReference>
<gene>
    <name evidence="2" type="ORF">CNMCM5793_006736</name>
    <name evidence="3" type="ORF">CNMCM6106_007622</name>
</gene>
<keyword evidence="4" id="KW-1185">Reference proteome</keyword>